<dbReference type="EMBL" id="CVQH01020454">
    <property type="protein sequence ID" value="CRK27648.1"/>
    <property type="molecule type" value="Genomic_DNA"/>
</dbReference>
<keyword evidence="2" id="KW-1185">Reference proteome</keyword>
<dbReference type="STRING" id="100787.A0A0G4M006"/>
<evidence type="ECO:0000313" key="1">
    <source>
        <dbReference type="EMBL" id="CRK27648.1"/>
    </source>
</evidence>
<gene>
    <name evidence="1" type="ORF">BN1708_018302</name>
</gene>
<organism evidence="1 2">
    <name type="scientific">Verticillium longisporum</name>
    <name type="common">Verticillium dahliae var. longisporum</name>
    <dbReference type="NCBI Taxonomy" id="100787"/>
    <lineage>
        <taxon>Eukaryota</taxon>
        <taxon>Fungi</taxon>
        <taxon>Dikarya</taxon>
        <taxon>Ascomycota</taxon>
        <taxon>Pezizomycotina</taxon>
        <taxon>Sordariomycetes</taxon>
        <taxon>Hypocreomycetidae</taxon>
        <taxon>Glomerellales</taxon>
        <taxon>Plectosphaerellaceae</taxon>
        <taxon>Verticillium</taxon>
    </lineage>
</organism>
<name>A0A0G4M006_VERLO</name>
<proteinExistence type="predicted"/>
<reference evidence="1 2" key="1">
    <citation type="submission" date="2015-05" db="EMBL/GenBank/DDBJ databases">
        <authorList>
            <person name="Wang D.B."/>
            <person name="Wang M."/>
        </authorList>
    </citation>
    <scope>NUCLEOTIDE SEQUENCE [LARGE SCALE GENOMIC DNA]</scope>
    <source>
        <strain evidence="1">VL1</strain>
    </source>
</reference>
<dbReference type="AlphaFoldDB" id="A0A0G4M006"/>
<protein>
    <submittedName>
        <fullName evidence="1">Uncharacterized protein</fullName>
    </submittedName>
</protein>
<accession>A0A0G4M006</accession>
<evidence type="ECO:0000313" key="2">
    <source>
        <dbReference type="Proteomes" id="UP000044602"/>
    </source>
</evidence>
<feature type="non-terminal residue" evidence="1">
    <location>
        <position position="110"/>
    </location>
</feature>
<dbReference type="Proteomes" id="UP000044602">
    <property type="component" value="Unassembled WGS sequence"/>
</dbReference>
<sequence>MLSTIFGWQREMDDLVRDELSRHPAGSASRILLSKWLGDIDPDILAANSENMTSSDWMLLALSGIAGKGTQQAQHKLGLAYVQRLLETGDIHAAATILIGMGDHNDAIEI</sequence>